<dbReference type="GO" id="GO:0051082">
    <property type="term" value="F:unfolded protein binding"/>
    <property type="evidence" value="ECO:0007669"/>
    <property type="project" value="InterPro"/>
</dbReference>
<dbReference type="AlphaFoldDB" id="A0A813G6V1"/>
<dbReference type="PANTHER" id="PTHR11528">
    <property type="entry name" value="HEAT SHOCK PROTEIN 90 FAMILY MEMBER"/>
    <property type="match status" value="1"/>
</dbReference>
<evidence type="ECO:0000313" key="4">
    <source>
        <dbReference type="EMBL" id="CAE8620605.1"/>
    </source>
</evidence>
<name>A0A813G6V1_POLGL</name>
<comment type="caution">
    <text evidence="4">The sequence shown here is derived from an EMBL/GenBank/DDBJ whole genome shotgun (WGS) entry which is preliminary data.</text>
</comment>
<comment type="similarity">
    <text evidence="1">Belongs to the heat shock protein 90 family.</text>
</comment>
<proteinExistence type="inferred from homology"/>
<dbReference type="GO" id="GO:0016887">
    <property type="term" value="F:ATP hydrolysis activity"/>
    <property type="evidence" value="ECO:0007669"/>
    <property type="project" value="InterPro"/>
</dbReference>
<dbReference type="InterPro" id="IPR020568">
    <property type="entry name" value="Ribosomal_Su5_D2-typ_SF"/>
</dbReference>
<dbReference type="EMBL" id="CAJNNV010027529">
    <property type="protein sequence ID" value="CAE8620605.1"/>
    <property type="molecule type" value="Genomic_DNA"/>
</dbReference>
<organism evidence="4 5">
    <name type="scientific">Polarella glacialis</name>
    <name type="common">Dinoflagellate</name>
    <dbReference type="NCBI Taxonomy" id="89957"/>
    <lineage>
        <taxon>Eukaryota</taxon>
        <taxon>Sar</taxon>
        <taxon>Alveolata</taxon>
        <taxon>Dinophyceae</taxon>
        <taxon>Suessiales</taxon>
        <taxon>Suessiaceae</taxon>
        <taxon>Polarella</taxon>
    </lineage>
</organism>
<evidence type="ECO:0000313" key="5">
    <source>
        <dbReference type="Proteomes" id="UP000654075"/>
    </source>
</evidence>
<evidence type="ECO:0000256" key="3">
    <source>
        <dbReference type="SAM" id="MobiDB-lite"/>
    </source>
</evidence>
<sequence>MGLLVNENIKKGNEGNMVITVRTKVLSLWRFHASHSGEEQITMKEYVDSFKEGQEDIYVQGEFYEQFKEDSMNRTSMAEPPSVHTSNSGDEHVSLKEYVDSMKEGQNDIYITGQIHEHFGKCLGPGLHEEPNRTEMAEPPSIHTSNSGDEQVSLKEYVDRVREGQNDISITGE</sequence>
<dbReference type="Gene3D" id="3.40.50.11260">
    <property type="match status" value="3"/>
</dbReference>
<keyword evidence="2" id="KW-0143">Chaperone</keyword>
<dbReference type="Pfam" id="PF00183">
    <property type="entry name" value="HSP90"/>
    <property type="match status" value="3"/>
</dbReference>
<gene>
    <name evidence="4" type="ORF">PGLA1383_LOCUS38160</name>
</gene>
<dbReference type="Proteomes" id="UP000654075">
    <property type="component" value="Unassembled WGS sequence"/>
</dbReference>
<dbReference type="OrthoDB" id="1898788at2759"/>
<dbReference type="SUPFAM" id="SSF54211">
    <property type="entry name" value="Ribosomal protein S5 domain 2-like"/>
    <property type="match status" value="1"/>
</dbReference>
<evidence type="ECO:0000256" key="1">
    <source>
        <dbReference type="ARBA" id="ARBA00008239"/>
    </source>
</evidence>
<protein>
    <submittedName>
        <fullName evidence="4">Uncharacterized protein</fullName>
    </submittedName>
</protein>
<dbReference type="GO" id="GO:0140662">
    <property type="term" value="F:ATP-dependent protein folding chaperone"/>
    <property type="evidence" value="ECO:0007669"/>
    <property type="project" value="InterPro"/>
</dbReference>
<keyword evidence="5" id="KW-1185">Reference proteome</keyword>
<dbReference type="InterPro" id="IPR001404">
    <property type="entry name" value="Hsp90_fam"/>
</dbReference>
<feature type="compositionally biased region" description="Basic and acidic residues" evidence="3">
    <location>
        <begin position="127"/>
        <end position="136"/>
    </location>
</feature>
<accession>A0A813G6V1</accession>
<evidence type="ECO:0000256" key="2">
    <source>
        <dbReference type="ARBA" id="ARBA00023186"/>
    </source>
</evidence>
<feature type="region of interest" description="Disordered" evidence="3">
    <location>
        <begin position="124"/>
        <end position="152"/>
    </location>
</feature>
<dbReference type="GO" id="GO:0005524">
    <property type="term" value="F:ATP binding"/>
    <property type="evidence" value="ECO:0007669"/>
    <property type="project" value="InterPro"/>
</dbReference>
<reference evidence="4" key="1">
    <citation type="submission" date="2021-02" db="EMBL/GenBank/DDBJ databases">
        <authorList>
            <person name="Dougan E. K."/>
            <person name="Rhodes N."/>
            <person name="Thang M."/>
            <person name="Chan C."/>
        </authorList>
    </citation>
    <scope>NUCLEOTIDE SEQUENCE</scope>
</reference>
<feature type="non-terminal residue" evidence="4">
    <location>
        <position position="173"/>
    </location>
</feature>